<evidence type="ECO:0000313" key="2">
    <source>
        <dbReference type="Proteomes" id="UP001610063"/>
    </source>
</evidence>
<dbReference type="EMBL" id="JBIPKE010000013">
    <property type="protein sequence ID" value="MFH6982922.1"/>
    <property type="molecule type" value="Genomic_DNA"/>
</dbReference>
<protein>
    <submittedName>
        <fullName evidence="1">Uncharacterized protein</fullName>
    </submittedName>
</protein>
<reference evidence="1 2" key="1">
    <citation type="journal article" date="2013" name="Int. J. Syst. Evol. Microbiol.">
        <title>Marinoscillum luteum sp. nov., isolated from marine sediment.</title>
        <authorList>
            <person name="Cha I.T."/>
            <person name="Park S.J."/>
            <person name="Kim S.J."/>
            <person name="Kim J.G."/>
            <person name="Jung M.Y."/>
            <person name="Shin K.S."/>
            <person name="Kwon K.K."/>
            <person name="Yang S.H."/>
            <person name="Seo Y.S."/>
            <person name="Rhee S.K."/>
        </authorList>
    </citation>
    <scope>NUCLEOTIDE SEQUENCE [LARGE SCALE GENOMIC DNA]</scope>
    <source>
        <strain evidence="1 2">KCTC 23939</strain>
    </source>
</reference>
<dbReference type="Proteomes" id="UP001610063">
    <property type="component" value="Unassembled WGS sequence"/>
</dbReference>
<sequence>MSLIRYVSFILFIFNVLFAIDAYQTYHLPVSLTNLAREPVVRIFNTKLYYDESARDRSKEELSTTIRQIYLLRDKLHNKDSREVIDMALPSLVQLHYDLKSDTGNIEMNEHFVKMLLALSYVQVRYAQTACAQRKTAEVHTSLRTAMGIIRRALFLSEGTKRDFEINIYAEMFDLLKTKVSHEEMEKRLGGILDEIRDLEVSFHH</sequence>
<accession>A0ABW7N5R2</accession>
<keyword evidence="2" id="KW-1185">Reference proteome</keyword>
<organism evidence="1 2">
    <name type="scientific">Marinoscillum luteum</name>
    <dbReference type="NCBI Taxonomy" id="861051"/>
    <lineage>
        <taxon>Bacteria</taxon>
        <taxon>Pseudomonadati</taxon>
        <taxon>Bacteroidota</taxon>
        <taxon>Cytophagia</taxon>
        <taxon>Cytophagales</taxon>
        <taxon>Reichenbachiellaceae</taxon>
        <taxon>Marinoscillum</taxon>
    </lineage>
</organism>
<evidence type="ECO:0000313" key="1">
    <source>
        <dbReference type="EMBL" id="MFH6982922.1"/>
    </source>
</evidence>
<comment type="caution">
    <text evidence="1">The sequence shown here is derived from an EMBL/GenBank/DDBJ whole genome shotgun (WGS) entry which is preliminary data.</text>
</comment>
<name>A0ABW7N5R2_9BACT</name>
<proteinExistence type="predicted"/>
<dbReference type="RefSeq" id="WP_159580680.1">
    <property type="nucleotide sequence ID" value="NZ_JBIPKE010000013.1"/>
</dbReference>
<gene>
    <name evidence="1" type="ORF">ACHKAR_05710</name>
</gene>